<dbReference type="AlphaFoldDB" id="A0A0D2CAK5"/>
<dbReference type="GeneID" id="27346403"/>
<evidence type="ECO:0000313" key="3">
    <source>
        <dbReference type="Proteomes" id="UP000054466"/>
    </source>
</evidence>
<name>A0A0D2CAK5_9EURO</name>
<dbReference type="OrthoDB" id="10037289at2759"/>
<dbReference type="Gene3D" id="1.10.720.30">
    <property type="entry name" value="SAP domain"/>
    <property type="match status" value="1"/>
</dbReference>
<accession>A0A0D2CAK5</accession>
<evidence type="ECO:0000313" key="2">
    <source>
        <dbReference type="EMBL" id="KIW27475.1"/>
    </source>
</evidence>
<dbReference type="Proteomes" id="UP000054466">
    <property type="component" value="Unassembled WGS sequence"/>
</dbReference>
<dbReference type="RefSeq" id="XP_016247691.1">
    <property type="nucleotide sequence ID" value="XM_016394272.1"/>
</dbReference>
<proteinExistence type="predicted"/>
<feature type="region of interest" description="Disordered" evidence="1">
    <location>
        <begin position="1"/>
        <end position="38"/>
    </location>
</feature>
<dbReference type="VEuPathDB" id="FungiDB:PV07_07209"/>
<gene>
    <name evidence="2" type="ORF">PV07_07209</name>
</gene>
<dbReference type="EMBL" id="KN847043">
    <property type="protein sequence ID" value="KIW27475.1"/>
    <property type="molecule type" value="Genomic_DNA"/>
</dbReference>
<reference evidence="2 3" key="1">
    <citation type="submission" date="2015-01" db="EMBL/GenBank/DDBJ databases">
        <title>The Genome Sequence of Cladophialophora immunda CBS83496.</title>
        <authorList>
            <consortium name="The Broad Institute Genomics Platform"/>
            <person name="Cuomo C."/>
            <person name="de Hoog S."/>
            <person name="Gorbushina A."/>
            <person name="Stielow B."/>
            <person name="Teixiera M."/>
            <person name="Abouelleil A."/>
            <person name="Chapman S.B."/>
            <person name="Priest M."/>
            <person name="Young S.K."/>
            <person name="Wortman J."/>
            <person name="Nusbaum C."/>
            <person name="Birren B."/>
        </authorList>
    </citation>
    <scope>NUCLEOTIDE SEQUENCE [LARGE SCALE GENOMIC DNA]</scope>
    <source>
        <strain evidence="2 3">CBS 83496</strain>
    </source>
</reference>
<protein>
    <recommendedName>
        <fullName evidence="4">SAP domain-containing protein</fullName>
    </recommendedName>
</protein>
<sequence length="395" mass="44852">MAGNKRALSQIDGNVTNSQPPPKRKSQRAGKENADSDYTGMKKLDLCTLLQQRNLPYSGIKDVLIRRLEDSDKDHPSEASSERATVERLVSAQPVEHAFEYLMLCRPLDDIRTEKDAKNLNDVTSKELGEEEVEEYSELDNDLPASEDPEHRWILTPKGYQLIALLRWEVAIRDQDAFDEYFYNDYNGYGFQEAMENQLLFFNREFSRGRTQEGGASPAALWSIIEGFAWVLNEPEYWFHCDDPDTVLATLQLIGGAVFTTLNTLEKNGLLRSDSPVKNIALVLGVLYNNTRDWPGGEEPELEWRGAMIREVQRHGIEVKGQPYGIEGVLKQDGVDGTPSSRADSRWKMFDWAKRFKAFSKKYRKGSSIGGRHYVLASQKQLAMARKTLGSMSDL</sequence>
<dbReference type="InterPro" id="IPR036361">
    <property type="entry name" value="SAP_dom_sf"/>
</dbReference>
<feature type="compositionally biased region" description="Basic and acidic residues" evidence="1">
    <location>
        <begin position="29"/>
        <end position="38"/>
    </location>
</feature>
<organism evidence="2 3">
    <name type="scientific">Cladophialophora immunda</name>
    <dbReference type="NCBI Taxonomy" id="569365"/>
    <lineage>
        <taxon>Eukaryota</taxon>
        <taxon>Fungi</taxon>
        <taxon>Dikarya</taxon>
        <taxon>Ascomycota</taxon>
        <taxon>Pezizomycotina</taxon>
        <taxon>Eurotiomycetes</taxon>
        <taxon>Chaetothyriomycetidae</taxon>
        <taxon>Chaetothyriales</taxon>
        <taxon>Herpotrichiellaceae</taxon>
        <taxon>Cladophialophora</taxon>
    </lineage>
</organism>
<evidence type="ECO:0000256" key="1">
    <source>
        <dbReference type="SAM" id="MobiDB-lite"/>
    </source>
</evidence>
<dbReference type="SUPFAM" id="SSF68906">
    <property type="entry name" value="SAP domain"/>
    <property type="match status" value="1"/>
</dbReference>
<evidence type="ECO:0008006" key="4">
    <source>
        <dbReference type="Google" id="ProtNLM"/>
    </source>
</evidence>
<keyword evidence="3" id="KW-1185">Reference proteome</keyword>
<dbReference type="HOGENOM" id="CLU_739980_0_0_1"/>